<dbReference type="Proteomes" id="UP000185770">
    <property type="component" value="Unassembled WGS sequence"/>
</dbReference>
<dbReference type="SMART" id="SM00869">
    <property type="entry name" value="Autotransporter"/>
    <property type="match status" value="1"/>
</dbReference>
<dbReference type="Pfam" id="PF03797">
    <property type="entry name" value="Autotransporter"/>
    <property type="match status" value="1"/>
</dbReference>
<organism evidence="3 4">
    <name type="scientific">Serratia marcescens</name>
    <dbReference type="NCBI Taxonomy" id="615"/>
    <lineage>
        <taxon>Bacteria</taxon>
        <taxon>Pseudomonadati</taxon>
        <taxon>Pseudomonadota</taxon>
        <taxon>Gammaproteobacteria</taxon>
        <taxon>Enterobacterales</taxon>
        <taxon>Yersiniaceae</taxon>
        <taxon>Serratia</taxon>
    </lineage>
</organism>
<dbReference type="InterPro" id="IPR006315">
    <property type="entry name" value="OM_autotransptr_brl_dom"/>
</dbReference>
<dbReference type="InterPro" id="IPR036709">
    <property type="entry name" value="Autotransporte_beta_dom_sf"/>
</dbReference>
<comment type="caution">
    <text evidence="3">The sequence shown here is derived from an EMBL/GenBank/DDBJ whole genome shotgun (WGS) entry which is preliminary data.</text>
</comment>
<dbReference type="AlphaFoldDB" id="A0A1Q4NYJ0"/>
<evidence type="ECO:0000256" key="1">
    <source>
        <dbReference type="SAM" id="MobiDB-lite"/>
    </source>
</evidence>
<sequence length="1026" mass="107623">MNDNVSHPLAVKAPLSKLYLALFSAPLLMLAPADIARADDTIFDGYIRISERETYPGDVYVGRNRIGYLLVRNGQVTVDNIYVGRMFNGQIYDSRITVTGWNAELKVVNDQSVMRGNLELEWGSLLVDDGARVSAKNIVVGTTRGYDSYIELKSTYGAGSQIASNFLRVGPELGARSTVLVDDGALLRTTYDAYVGNGYEPGETDKLSPKVTVRGSNGIAYSRWIVGRALTLYGDLDVLNGGIVNVGSAQVAGVSGTHKTAELVIAGNGSRFTSGSSVNVGDYGNGVLAVMDGGTFSAGGNQLVLGATGSGSHRGALIIGSRGNMDTGTGLTEPTLGAAGGAGTLDAKTAIALRGGLFGSYVYFNHTAGNYLFSNKMSGEGEVINTAGQTTLNGDLTGLQANVTVRGGKLIIARDINTQKEDDIFEIQTLSAENGGTLILNATAGSDVNNGHGYSSAASIKAGGTLGGNGRLGQTEIQSGGHISPGDGNIGTLTLKRYLNFIGESFYDVDIAGDGRSDQLLVAGKTTISDQAKVQVTALDPQTSYKTGQSYRILTSKGGIDGQFAAAVSKSAFLDVALNHSANAVDLTIAQKGTGGENPGGENPGGENPGGENPGGENPGGENPGGENPGGENPGGENPGGENPGGENPGGKPGIFQTVAETGNQWNTAGALSTLTQSGPSLALYNSLLLLSAPEAREAFDQLSGEVYPSMQSNLIAGSTQLFNVLNQRMLRLFDNDSLPVPPLAMSLVQPAQAHNSGVWGQTFSSWGRNSGNNNVGKLDGNTTGFLLGADRQLADHNVRIGGYFGYSRGDYDVDSRRSKADTDNYHLGLYAAGQQDAFSLRGALGYTWHKIEGKRNVDFSGFSDRLKSDYDANSLLAFTEAGYRFGQPEMNVEPFINLSYIRLHTDSFQESGGAAALSVRNETMNTFYSTLGVRGVTELPKNVSLYGSLGWQHAYGDKNTSSRMAFAGSDAFVTQGQAVDDNVMVGDIGVSVKLSRAATLDVGYQGQFGADTRVNSVNANLRWSF</sequence>
<protein>
    <submittedName>
        <fullName evidence="3">Autotransporter outer membrane beta-barrel domain-containing protein</fullName>
    </submittedName>
</protein>
<dbReference type="SUPFAM" id="SSF51126">
    <property type="entry name" value="Pectin lyase-like"/>
    <property type="match status" value="1"/>
</dbReference>
<dbReference type="GO" id="GO:0019867">
    <property type="term" value="C:outer membrane"/>
    <property type="evidence" value="ECO:0007669"/>
    <property type="project" value="InterPro"/>
</dbReference>
<dbReference type="NCBIfam" id="TIGR01414">
    <property type="entry name" value="autotrans_barl"/>
    <property type="match status" value="1"/>
</dbReference>
<evidence type="ECO:0000259" key="2">
    <source>
        <dbReference type="PROSITE" id="PS51208"/>
    </source>
</evidence>
<accession>A0A1Q4NYJ0</accession>
<dbReference type="InterPro" id="IPR011050">
    <property type="entry name" value="Pectin_lyase_fold/virulence"/>
</dbReference>
<reference evidence="3 4" key="1">
    <citation type="submission" date="2016-09" db="EMBL/GenBank/DDBJ databases">
        <title>Serratia marcescens MSU-97 and epiphytic antimycotic-producing bacteria.</title>
        <authorList>
            <person name="Matilla M.A."/>
        </authorList>
    </citation>
    <scope>NUCLEOTIDE SEQUENCE [LARGE SCALE GENOMIC DNA]</scope>
    <source>
        <strain evidence="3 4">MSU-97</strain>
    </source>
</reference>
<gene>
    <name evidence="3" type="ORF">BHU62_15020</name>
</gene>
<dbReference type="NCBIfam" id="TIGR04393">
    <property type="entry name" value="rpt_T5SS_PEPC"/>
    <property type="match status" value="1"/>
</dbReference>
<dbReference type="OrthoDB" id="9780507at2"/>
<dbReference type="Gene3D" id="2.40.128.130">
    <property type="entry name" value="Autotransporter beta-domain"/>
    <property type="match status" value="1"/>
</dbReference>
<feature type="domain" description="Autotransporter" evidence="2">
    <location>
        <begin position="752"/>
        <end position="1026"/>
    </location>
</feature>
<dbReference type="InterPro" id="IPR005546">
    <property type="entry name" value="Autotransporte_beta"/>
</dbReference>
<evidence type="ECO:0000313" key="3">
    <source>
        <dbReference type="EMBL" id="OKB65962.1"/>
    </source>
</evidence>
<proteinExistence type="predicted"/>
<feature type="compositionally biased region" description="Gly residues" evidence="1">
    <location>
        <begin position="593"/>
        <end position="653"/>
    </location>
</feature>
<dbReference type="EMBL" id="MJAO01000014">
    <property type="protein sequence ID" value="OKB65962.1"/>
    <property type="molecule type" value="Genomic_DNA"/>
</dbReference>
<dbReference type="RefSeq" id="WP_073532775.1">
    <property type="nucleotide sequence ID" value="NZ_MJAO01000014.1"/>
</dbReference>
<name>A0A1Q4NYJ0_SERMA</name>
<dbReference type="InterPro" id="IPR030895">
    <property type="entry name" value="T5SS_PEPC_rpt"/>
</dbReference>
<dbReference type="SUPFAM" id="SSF103515">
    <property type="entry name" value="Autotransporter"/>
    <property type="match status" value="1"/>
</dbReference>
<evidence type="ECO:0000313" key="4">
    <source>
        <dbReference type="Proteomes" id="UP000185770"/>
    </source>
</evidence>
<dbReference type="PROSITE" id="PS51208">
    <property type="entry name" value="AUTOTRANSPORTER"/>
    <property type="match status" value="1"/>
</dbReference>
<feature type="region of interest" description="Disordered" evidence="1">
    <location>
        <begin position="591"/>
        <end position="655"/>
    </location>
</feature>